<dbReference type="EMBL" id="JADCKQ010000019">
    <property type="protein sequence ID" value="MBI1495368.1"/>
    <property type="molecule type" value="Genomic_DNA"/>
</dbReference>
<evidence type="ECO:0000256" key="1">
    <source>
        <dbReference type="SAM" id="Coils"/>
    </source>
</evidence>
<keyword evidence="4" id="KW-1185">Reference proteome</keyword>
<accession>A0A8J7IL59</accession>
<proteinExistence type="predicted"/>
<keyword evidence="2" id="KW-0732">Signal</keyword>
<sequence length="142" mass="15821">MRMASVLASFSLLLALPVSAQNFSCSFGRPACLDYGDTVCSSMGKCVSSSAECFESYQCNYEGFACQSDVSDCVEEYENLRGEYNDLVRRYNDRGDTIAELERSQRNLSREREQLEAQVQDYSYCIQAASTLAGAQACWAPF</sequence>
<feature type="signal peptide" evidence="2">
    <location>
        <begin position="1"/>
        <end position="20"/>
    </location>
</feature>
<feature type="chain" id="PRO_5035171951" description="EGF-like domain-containing protein" evidence="2">
    <location>
        <begin position="21"/>
        <end position="142"/>
    </location>
</feature>
<evidence type="ECO:0000313" key="3">
    <source>
        <dbReference type="EMBL" id="MBI1495368.1"/>
    </source>
</evidence>
<evidence type="ECO:0000256" key="2">
    <source>
        <dbReference type="SAM" id="SignalP"/>
    </source>
</evidence>
<dbReference type="AlphaFoldDB" id="A0A8J7IL59"/>
<feature type="coiled-coil region" evidence="1">
    <location>
        <begin position="70"/>
        <end position="121"/>
    </location>
</feature>
<gene>
    <name evidence="3" type="ORF">H1D41_17130</name>
</gene>
<evidence type="ECO:0000313" key="4">
    <source>
        <dbReference type="Proteomes" id="UP000640583"/>
    </source>
</evidence>
<keyword evidence="1" id="KW-0175">Coiled coil</keyword>
<evidence type="ECO:0008006" key="5">
    <source>
        <dbReference type="Google" id="ProtNLM"/>
    </source>
</evidence>
<dbReference type="RefSeq" id="WP_228850070.1">
    <property type="nucleotide sequence ID" value="NZ_JADCKQ010000019.1"/>
</dbReference>
<reference evidence="3" key="1">
    <citation type="submission" date="2020-10" db="EMBL/GenBank/DDBJ databases">
        <title>Paenihalocynthiibacter styelae gen. nov., sp. nov., isolated from stalked sea squirt Styela clava.</title>
        <authorList>
            <person name="Kim Y.-O."/>
            <person name="Yoon J.-H."/>
        </authorList>
    </citation>
    <scope>NUCLEOTIDE SEQUENCE</scope>
    <source>
        <strain evidence="3">MYP1-1</strain>
    </source>
</reference>
<dbReference type="Proteomes" id="UP000640583">
    <property type="component" value="Unassembled WGS sequence"/>
</dbReference>
<name>A0A8J7IL59_9RHOB</name>
<protein>
    <recommendedName>
        <fullName evidence="5">EGF-like domain-containing protein</fullName>
    </recommendedName>
</protein>
<organism evidence="3 4">
    <name type="scientific">Halocynthiibacter styelae</name>
    <dbReference type="NCBI Taxonomy" id="2761955"/>
    <lineage>
        <taxon>Bacteria</taxon>
        <taxon>Pseudomonadati</taxon>
        <taxon>Pseudomonadota</taxon>
        <taxon>Alphaproteobacteria</taxon>
        <taxon>Rhodobacterales</taxon>
        <taxon>Paracoccaceae</taxon>
        <taxon>Halocynthiibacter</taxon>
    </lineage>
</organism>
<comment type="caution">
    <text evidence="3">The sequence shown here is derived from an EMBL/GenBank/DDBJ whole genome shotgun (WGS) entry which is preliminary data.</text>
</comment>